<reference evidence="1 2" key="1">
    <citation type="submission" date="2020-07" db="EMBL/GenBank/DDBJ databases">
        <title>Genomic Encyclopedia of Type Strains, Phase IV (KMG-IV): sequencing the most valuable type-strain genomes for metagenomic binning, comparative biology and taxonomic classification.</title>
        <authorList>
            <person name="Goeker M."/>
        </authorList>
    </citation>
    <scope>NUCLEOTIDE SEQUENCE [LARGE SCALE GENOMIC DNA]</scope>
    <source>
        <strain evidence="1 2">DSM 15730</strain>
    </source>
</reference>
<proteinExistence type="predicted"/>
<comment type="caution">
    <text evidence="1">The sequence shown here is derived from an EMBL/GenBank/DDBJ whole genome shotgun (WGS) entry which is preliminary data.</text>
</comment>
<name>A0A7W0BXC4_9BACL</name>
<dbReference type="AlphaFoldDB" id="A0A7W0BXC4"/>
<evidence type="ECO:0008006" key="3">
    <source>
        <dbReference type="Google" id="ProtNLM"/>
    </source>
</evidence>
<dbReference type="Pfam" id="PF17261">
    <property type="entry name" value="DUF5327"/>
    <property type="match status" value="1"/>
</dbReference>
<evidence type="ECO:0000313" key="1">
    <source>
        <dbReference type="EMBL" id="MBA2874416.1"/>
    </source>
</evidence>
<keyword evidence="2" id="KW-1185">Reference proteome</keyword>
<evidence type="ECO:0000313" key="2">
    <source>
        <dbReference type="Proteomes" id="UP000523087"/>
    </source>
</evidence>
<gene>
    <name evidence="1" type="ORF">HNR31_001186</name>
</gene>
<sequence>MDISVTAILTKMTKEVQKAHATDNVQHLREHIAAVRILCDLILEGDSQVETSISVPSSPSFTELTSSEIKKERIDIGDDANGPSLFDF</sequence>
<dbReference type="RefSeq" id="WP_181555334.1">
    <property type="nucleotide sequence ID" value="NZ_CP064060.1"/>
</dbReference>
<protein>
    <recommendedName>
        <fullName evidence="3">YwdI family protein</fullName>
    </recommendedName>
</protein>
<organism evidence="1 2">
    <name type="scientific">Thermaerobacillus caldiproteolyticus</name>
    <dbReference type="NCBI Taxonomy" id="247480"/>
    <lineage>
        <taxon>Bacteria</taxon>
        <taxon>Bacillati</taxon>
        <taxon>Bacillota</taxon>
        <taxon>Bacilli</taxon>
        <taxon>Bacillales</taxon>
        <taxon>Anoxybacillaceae</taxon>
        <taxon>Thermaerobacillus</taxon>
    </lineage>
</organism>
<accession>A0A7W0BXC4</accession>
<dbReference type="EMBL" id="JACDUT010000003">
    <property type="protein sequence ID" value="MBA2874416.1"/>
    <property type="molecule type" value="Genomic_DNA"/>
</dbReference>
<dbReference type="Proteomes" id="UP000523087">
    <property type="component" value="Unassembled WGS sequence"/>
</dbReference>
<dbReference type="InterPro" id="IPR035218">
    <property type="entry name" value="DUF5327"/>
</dbReference>